<organism evidence="2 3">
    <name type="scientific">Porphyromonas asaccharolytica (strain ATCC 25260 / DSM 20707 / BCRC 10618 / CCUG 7834 / JCM 6326 / LMG 13178 / VPI 4198 / B440)</name>
    <name type="common">Bacteroides asaccharolyticus</name>
    <dbReference type="NCBI Taxonomy" id="879243"/>
    <lineage>
        <taxon>Bacteria</taxon>
        <taxon>Pseudomonadati</taxon>
        <taxon>Bacteroidota</taxon>
        <taxon>Bacteroidia</taxon>
        <taxon>Bacteroidales</taxon>
        <taxon>Porphyromonadaceae</taxon>
        <taxon>Porphyromonas</taxon>
    </lineage>
</organism>
<keyword evidence="1" id="KW-0472">Membrane</keyword>
<proteinExistence type="predicted"/>
<dbReference type="EMBL" id="CP002689">
    <property type="protein sequence ID" value="AEE13483.1"/>
    <property type="molecule type" value="Genomic_DNA"/>
</dbReference>
<evidence type="ECO:0000256" key="1">
    <source>
        <dbReference type="SAM" id="Phobius"/>
    </source>
</evidence>
<keyword evidence="1" id="KW-1133">Transmembrane helix</keyword>
<dbReference type="AlphaFoldDB" id="F4KNN6"/>
<keyword evidence="1" id="KW-0812">Transmembrane</keyword>
<name>F4KNN6_PORAD</name>
<sequence>MNKSLMNKDLHSPAFIRASVPADKEEPLQVASKTTSSNGIKWSRIIRLALLMGILSGGVYLLSKLVTAQVVTALLILIGFVVLRFIVRTILQITFTLLRYLFWIVVLAVILLCVL</sequence>
<dbReference type="KEGG" id="pah:Poras_1552"/>
<evidence type="ECO:0000313" key="2">
    <source>
        <dbReference type="EMBL" id="AEE13483.1"/>
    </source>
</evidence>
<feature type="transmembrane region" description="Helical" evidence="1">
    <location>
        <begin position="70"/>
        <end position="91"/>
    </location>
</feature>
<reference evidence="3" key="1">
    <citation type="submission" date="2011-04" db="EMBL/GenBank/DDBJ databases">
        <title>The complete genome of Porphyromonas asaccharolytica DSM 20707.</title>
        <authorList>
            <person name="Lucas S."/>
            <person name="Han J."/>
            <person name="Lapidus A."/>
            <person name="Bruce D."/>
            <person name="Goodwin L."/>
            <person name="Pitluck S."/>
            <person name="Peters L."/>
            <person name="Kyrpides N."/>
            <person name="Mavromatis K."/>
            <person name="Ivanova N."/>
            <person name="Ovchinnikova G."/>
            <person name="Pagani I."/>
            <person name="Lu M."/>
            <person name="Detter J.C."/>
            <person name="Tapia R."/>
            <person name="Han C."/>
            <person name="Land M."/>
            <person name="Hauser L."/>
            <person name="Markowitz V."/>
            <person name="Cheng J.-F."/>
            <person name="Hugenholtz P."/>
            <person name="Woyke T."/>
            <person name="Wu D."/>
            <person name="Gronow S."/>
            <person name="Wellnitz S."/>
            <person name="Brambilla E."/>
            <person name="Klenk H.-P."/>
            <person name="Eisen J.A."/>
        </authorList>
    </citation>
    <scope>NUCLEOTIDE SEQUENCE [LARGE SCALE GENOMIC DNA]</scope>
    <source>
        <strain evidence="3">ATCC 25260 / DSM 20707 / VPI 4198</strain>
    </source>
</reference>
<protein>
    <submittedName>
        <fullName evidence="2">Uncharacterized protein</fullName>
    </submittedName>
</protein>
<feature type="transmembrane region" description="Helical" evidence="1">
    <location>
        <begin position="45"/>
        <end position="63"/>
    </location>
</feature>
<dbReference type="STRING" id="879243.Poras_1552"/>
<accession>F4KNN6</accession>
<dbReference type="HOGENOM" id="CLU_169658_0_0_10"/>
<keyword evidence="3" id="KW-1185">Reference proteome</keyword>
<gene>
    <name evidence="2" type="ordered locus">Poras_1552</name>
</gene>
<feature type="transmembrane region" description="Helical" evidence="1">
    <location>
        <begin position="97"/>
        <end position="114"/>
    </location>
</feature>
<evidence type="ECO:0000313" key="3">
    <source>
        <dbReference type="Proteomes" id="UP000006545"/>
    </source>
</evidence>
<dbReference type="Proteomes" id="UP000006545">
    <property type="component" value="Chromosome"/>
</dbReference>